<comment type="catalytic activity">
    <reaction evidence="1 4 5">
        <text>[protein]-peptidylproline (omega=180) = [protein]-peptidylproline (omega=0)</text>
        <dbReference type="Rhea" id="RHEA:16237"/>
        <dbReference type="Rhea" id="RHEA-COMP:10747"/>
        <dbReference type="Rhea" id="RHEA-COMP:10748"/>
        <dbReference type="ChEBI" id="CHEBI:83833"/>
        <dbReference type="ChEBI" id="CHEBI:83834"/>
        <dbReference type="EC" id="5.2.1.8"/>
    </reaction>
</comment>
<dbReference type="Gene3D" id="3.10.50.40">
    <property type="match status" value="1"/>
</dbReference>
<dbReference type="EMBL" id="CP034562">
    <property type="protein sequence ID" value="AZQ64559.1"/>
    <property type="molecule type" value="Genomic_DNA"/>
</dbReference>
<keyword evidence="2 4" id="KW-0697">Rotamase</keyword>
<evidence type="ECO:0000256" key="5">
    <source>
        <dbReference type="RuleBase" id="RU003915"/>
    </source>
</evidence>
<dbReference type="PROSITE" id="PS50059">
    <property type="entry name" value="FKBP_PPIASE"/>
    <property type="match status" value="1"/>
</dbReference>
<dbReference type="Pfam" id="PF00254">
    <property type="entry name" value="FKBP_C"/>
    <property type="match status" value="1"/>
</dbReference>
<evidence type="ECO:0000256" key="2">
    <source>
        <dbReference type="ARBA" id="ARBA00023110"/>
    </source>
</evidence>
<proteinExistence type="inferred from homology"/>
<sequence length="143" mass="15806">MVMNKKLKISTVELLFIQSAVEVWNVEKKKIGYRFLPSGLGIKILKQGSGDIPKQGQSVIVHYEGFLEDGSKFDSSRDRNKEFKFKAGVGQVIKGWDEGVLNLEIGSRAMLLIPSDLGYGSRSIGPIPANSTLYFDIEVIGVE</sequence>
<accession>A0A3S9P8N3</accession>
<gene>
    <name evidence="7" type="ORF">EI427_08110</name>
</gene>
<evidence type="ECO:0000313" key="8">
    <source>
        <dbReference type="Proteomes" id="UP000267268"/>
    </source>
</evidence>
<dbReference type="EC" id="5.2.1.8" evidence="5"/>
<dbReference type="SUPFAM" id="SSF54534">
    <property type="entry name" value="FKBP-like"/>
    <property type="match status" value="1"/>
</dbReference>
<dbReference type="InterPro" id="IPR050689">
    <property type="entry name" value="FKBP-type_PPIase"/>
</dbReference>
<dbReference type="OrthoDB" id="9814548at2"/>
<evidence type="ECO:0000256" key="1">
    <source>
        <dbReference type="ARBA" id="ARBA00000971"/>
    </source>
</evidence>
<dbReference type="Proteomes" id="UP000267268">
    <property type="component" value="Chromosome 1"/>
</dbReference>
<evidence type="ECO:0000256" key="3">
    <source>
        <dbReference type="ARBA" id="ARBA00023235"/>
    </source>
</evidence>
<comment type="similarity">
    <text evidence="5">Belongs to the FKBP-type PPIase family.</text>
</comment>
<protein>
    <recommendedName>
        <fullName evidence="5">Peptidyl-prolyl cis-trans isomerase</fullName>
        <ecNumber evidence="5">5.2.1.8</ecNumber>
    </recommendedName>
</protein>
<keyword evidence="8" id="KW-1185">Reference proteome</keyword>
<name>A0A3S9P8N3_9BACT</name>
<dbReference type="PANTHER" id="PTHR10516:SF443">
    <property type="entry name" value="FK506-BINDING PROTEIN 59-RELATED"/>
    <property type="match status" value="1"/>
</dbReference>
<evidence type="ECO:0000259" key="6">
    <source>
        <dbReference type="PROSITE" id="PS50059"/>
    </source>
</evidence>
<keyword evidence="3 4" id="KW-0413">Isomerase</keyword>
<organism evidence="7 8">
    <name type="scientific">Flammeovirga pectinis</name>
    <dbReference type="NCBI Taxonomy" id="2494373"/>
    <lineage>
        <taxon>Bacteria</taxon>
        <taxon>Pseudomonadati</taxon>
        <taxon>Bacteroidota</taxon>
        <taxon>Cytophagia</taxon>
        <taxon>Cytophagales</taxon>
        <taxon>Flammeovirgaceae</taxon>
        <taxon>Flammeovirga</taxon>
    </lineage>
</organism>
<dbReference type="KEGG" id="fll:EI427_08110"/>
<dbReference type="FunFam" id="3.10.50.40:FF:000006">
    <property type="entry name" value="Peptidyl-prolyl cis-trans isomerase"/>
    <property type="match status" value="1"/>
</dbReference>
<feature type="domain" description="PPIase FKBP-type" evidence="6">
    <location>
        <begin position="56"/>
        <end position="143"/>
    </location>
</feature>
<reference evidence="7 8" key="1">
    <citation type="submission" date="2018-12" db="EMBL/GenBank/DDBJ databases">
        <title>Flammeovirga pectinis sp. nov., isolated from the gut of the Korean scallop, Patinopecten yessoensis.</title>
        <authorList>
            <person name="Bae J.-W."/>
            <person name="Jeong Y.-S."/>
            <person name="Kang W."/>
        </authorList>
    </citation>
    <scope>NUCLEOTIDE SEQUENCE [LARGE SCALE GENOMIC DNA]</scope>
    <source>
        <strain evidence="7 8">L12M1</strain>
    </source>
</reference>
<dbReference type="AlphaFoldDB" id="A0A3S9P8N3"/>
<dbReference type="PANTHER" id="PTHR10516">
    <property type="entry name" value="PEPTIDYL-PROLYL CIS-TRANS ISOMERASE"/>
    <property type="match status" value="1"/>
</dbReference>
<evidence type="ECO:0000256" key="4">
    <source>
        <dbReference type="PROSITE-ProRule" id="PRU00277"/>
    </source>
</evidence>
<dbReference type="InterPro" id="IPR046357">
    <property type="entry name" value="PPIase_dom_sf"/>
</dbReference>
<dbReference type="InterPro" id="IPR001179">
    <property type="entry name" value="PPIase_FKBP_dom"/>
</dbReference>
<dbReference type="GO" id="GO:0005737">
    <property type="term" value="C:cytoplasm"/>
    <property type="evidence" value="ECO:0007669"/>
    <property type="project" value="TreeGrafter"/>
</dbReference>
<evidence type="ECO:0000313" key="7">
    <source>
        <dbReference type="EMBL" id="AZQ64559.1"/>
    </source>
</evidence>
<dbReference type="GO" id="GO:0003755">
    <property type="term" value="F:peptidyl-prolyl cis-trans isomerase activity"/>
    <property type="evidence" value="ECO:0007669"/>
    <property type="project" value="UniProtKB-UniRule"/>
</dbReference>